<evidence type="ECO:0000313" key="4">
    <source>
        <dbReference type="EMBL" id="KAG3218763.1"/>
    </source>
</evidence>
<dbReference type="Proteomes" id="UP000774804">
    <property type="component" value="Unassembled WGS sequence"/>
</dbReference>
<dbReference type="Proteomes" id="UP000736787">
    <property type="component" value="Unassembled WGS sequence"/>
</dbReference>
<dbReference type="EMBL" id="RCMI01000021">
    <property type="protein sequence ID" value="KAG2942043.1"/>
    <property type="molecule type" value="Genomic_DNA"/>
</dbReference>
<proteinExistence type="predicted"/>
<comment type="caution">
    <text evidence="4">The sequence shown here is derived from an EMBL/GenBank/DDBJ whole genome shotgun (WGS) entry which is preliminary data.</text>
</comment>
<dbReference type="AlphaFoldDB" id="A0A8T1I318"/>
<dbReference type="EMBL" id="RCMV01000344">
    <property type="protein sequence ID" value="KAG3218763.1"/>
    <property type="molecule type" value="Genomic_DNA"/>
</dbReference>
<name>A0A8T1I318_9STRA</name>
<protein>
    <submittedName>
        <fullName evidence="4">Uncharacterized protein</fullName>
    </submittedName>
</protein>
<accession>A0A8T1I318</accession>
<dbReference type="Proteomes" id="UP000760860">
    <property type="component" value="Unassembled WGS sequence"/>
</dbReference>
<reference evidence="4" key="1">
    <citation type="submission" date="2018-05" db="EMBL/GenBank/DDBJ databases">
        <title>Effector identification in a new, highly contiguous assembly of the strawberry crown rot pathogen Phytophthora cactorum.</title>
        <authorList>
            <person name="Armitage A.D."/>
            <person name="Nellist C.F."/>
            <person name="Bates H."/>
            <person name="Vickerstaff R.J."/>
            <person name="Harrison R.J."/>
        </authorList>
    </citation>
    <scope>NUCLEOTIDE SEQUENCE</scope>
    <source>
        <strain evidence="2">4032</strain>
        <strain evidence="3">4040</strain>
        <strain evidence="4">P421</strain>
    </source>
</reference>
<dbReference type="VEuPathDB" id="FungiDB:PC110_g9495"/>
<evidence type="ECO:0000313" key="5">
    <source>
        <dbReference type="Proteomes" id="UP000760860"/>
    </source>
</evidence>
<sequence length="187" mass="21181">MVPGETYADFAALRDEVGHNKRPKLKILEETVNKANDIDDATDNVAQGMLNIDPPWATAPCPYLVPVDGTTGHTLVIPGIGYFYGILLPRQYLVRKFARDTRSYTHTHRSIRRFASPNHSVRITEGSEGSRPASSRRDLRRRRGGRCRRCCGVESPHTLVLVGWSLQRPVYTEVNTQGYTDFRLRRS</sequence>
<organism evidence="4 5">
    <name type="scientific">Phytophthora cactorum</name>
    <dbReference type="NCBI Taxonomy" id="29920"/>
    <lineage>
        <taxon>Eukaryota</taxon>
        <taxon>Sar</taxon>
        <taxon>Stramenopiles</taxon>
        <taxon>Oomycota</taxon>
        <taxon>Peronosporomycetes</taxon>
        <taxon>Peronosporales</taxon>
        <taxon>Peronosporaceae</taxon>
        <taxon>Phytophthora</taxon>
    </lineage>
</organism>
<feature type="region of interest" description="Disordered" evidence="1">
    <location>
        <begin position="118"/>
        <end position="140"/>
    </location>
</feature>
<gene>
    <name evidence="2" type="ORF">PC115_g1619</name>
    <name evidence="3" type="ORF">PC117_g2475</name>
    <name evidence="4" type="ORF">PC129_g10433</name>
</gene>
<evidence type="ECO:0000313" key="3">
    <source>
        <dbReference type="EMBL" id="KAG2952891.1"/>
    </source>
</evidence>
<dbReference type="EMBL" id="RCMK01000032">
    <property type="protein sequence ID" value="KAG2952891.1"/>
    <property type="molecule type" value="Genomic_DNA"/>
</dbReference>
<evidence type="ECO:0000256" key="1">
    <source>
        <dbReference type="SAM" id="MobiDB-lite"/>
    </source>
</evidence>
<evidence type="ECO:0000313" key="2">
    <source>
        <dbReference type="EMBL" id="KAG2942043.1"/>
    </source>
</evidence>